<reference evidence="1 2" key="1">
    <citation type="submission" date="2015-07" db="EMBL/GenBank/DDBJ databases">
        <title>Comparative genomics of the Sigatoka disease complex on banana suggests a link between parallel evolutionary changes in Pseudocercospora fijiensis and Pseudocercospora eumusae and increased virulence on the banana host.</title>
        <authorList>
            <person name="Chang T.-C."/>
            <person name="Salvucci A."/>
            <person name="Crous P.W."/>
            <person name="Stergiopoulos I."/>
        </authorList>
    </citation>
    <scope>NUCLEOTIDE SEQUENCE [LARGE SCALE GENOMIC DNA]</scope>
    <source>
        <strain evidence="1 2">CBS 116634</strain>
    </source>
</reference>
<accession>A0A139ID41</accession>
<proteinExistence type="predicted"/>
<evidence type="ECO:0000313" key="1">
    <source>
        <dbReference type="EMBL" id="KXT12683.1"/>
    </source>
</evidence>
<evidence type="ECO:0000313" key="2">
    <source>
        <dbReference type="Proteomes" id="UP000073492"/>
    </source>
</evidence>
<organism evidence="1 2">
    <name type="scientific">Pseudocercospora musae</name>
    <dbReference type="NCBI Taxonomy" id="113226"/>
    <lineage>
        <taxon>Eukaryota</taxon>
        <taxon>Fungi</taxon>
        <taxon>Dikarya</taxon>
        <taxon>Ascomycota</taxon>
        <taxon>Pezizomycotina</taxon>
        <taxon>Dothideomycetes</taxon>
        <taxon>Dothideomycetidae</taxon>
        <taxon>Mycosphaerellales</taxon>
        <taxon>Mycosphaerellaceae</taxon>
        <taxon>Pseudocercospora</taxon>
    </lineage>
</organism>
<dbReference type="EMBL" id="LFZO01000143">
    <property type="protein sequence ID" value="KXT12683.1"/>
    <property type="molecule type" value="Genomic_DNA"/>
</dbReference>
<gene>
    <name evidence="1" type="ORF">AC579_3272</name>
</gene>
<name>A0A139ID41_9PEZI</name>
<protein>
    <submittedName>
        <fullName evidence="1">Uncharacterized protein</fullName>
    </submittedName>
</protein>
<dbReference type="Proteomes" id="UP000073492">
    <property type="component" value="Unassembled WGS sequence"/>
</dbReference>
<dbReference type="AlphaFoldDB" id="A0A139ID41"/>
<comment type="caution">
    <text evidence="1">The sequence shown here is derived from an EMBL/GenBank/DDBJ whole genome shotgun (WGS) entry which is preliminary data.</text>
</comment>
<sequence length="97" mass="11247">MCTNVTCQHVVVAGLGPLVPRLPDRDLPCVRRVAELRHQHQRQHQHQHQHQHQYQHQHQHQHQKSGCMAIGRGWPPLDTSPLRARGQRAVVLSVMKF</sequence>
<keyword evidence="2" id="KW-1185">Reference proteome</keyword>